<protein>
    <submittedName>
        <fullName evidence="2">Protein PAIR1</fullName>
    </submittedName>
</protein>
<organism evidence="2 3">
    <name type="scientific">Senna tora</name>
    <dbReference type="NCBI Taxonomy" id="362788"/>
    <lineage>
        <taxon>Eukaryota</taxon>
        <taxon>Viridiplantae</taxon>
        <taxon>Streptophyta</taxon>
        <taxon>Embryophyta</taxon>
        <taxon>Tracheophyta</taxon>
        <taxon>Spermatophyta</taxon>
        <taxon>Magnoliopsida</taxon>
        <taxon>eudicotyledons</taxon>
        <taxon>Gunneridae</taxon>
        <taxon>Pentapetalae</taxon>
        <taxon>rosids</taxon>
        <taxon>fabids</taxon>
        <taxon>Fabales</taxon>
        <taxon>Fabaceae</taxon>
        <taxon>Caesalpinioideae</taxon>
        <taxon>Cassia clade</taxon>
        <taxon>Senna</taxon>
    </lineage>
</organism>
<feature type="compositionally biased region" description="Low complexity" evidence="1">
    <location>
        <begin position="32"/>
        <end position="47"/>
    </location>
</feature>
<reference evidence="2" key="1">
    <citation type="submission" date="2020-09" db="EMBL/GenBank/DDBJ databases">
        <title>Genome-Enabled Discovery of Anthraquinone Biosynthesis in Senna tora.</title>
        <authorList>
            <person name="Kang S.-H."/>
            <person name="Pandey R.P."/>
            <person name="Lee C.-M."/>
            <person name="Sim J.-S."/>
            <person name="Jeong J.-T."/>
            <person name="Choi B.-S."/>
            <person name="Jung M."/>
            <person name="Ginzburg D."/>
            <person name="Zhao K."/>
            <person name="Won S.Y."/>
            <person name="Oh T.-J."/>
            <person name="Yu Y."/>
            <person name="Kim N.-H."/>
            <person name="Lee O.R."/>
            <person name="Lee T.-H."/>
            <person name="Bashyal P."/>
            <person name="Kim T.-S."/>
            <person name="Lee W.-H."/>
            <person name="Kawkins C."/>
            <person name="Kim C.-K."/>
            <person name="Kim J.S."/>
            <person name="Ahn B.O."/>
            <person name="Rhee S.Y."/>
            <person name="Sohng J.K."/>
        </authorList>
    </citation>
    <scope>NUCLEOTIDE SEQUENCE</scope>
    <source>
        <tissue evidence="2">Leaf</tissue>
    </source>
</reference>
<dbReference type="InterPro" id="IPR034546">
    <property type="entry name" value="PAIR1"/>
</dbReference>
<name>A0A835CJF4_9FABA</name>
<comment type="caution">
    <text evidence="2">The sequence shown here is derived from an EMBL/GenBank/DDBJ whole genome shotgun (WGS) entry which is preliminary data.</text>
</comment>
<dbReference type="GO" id="GO:0042138">
    <property type="term" value="P:meiotic DNA double-strand break formation"/>
    <property type="evidence" value="ECO:0007669"/>
    <property type="project" value="TreeGrafter"/>
</dbReference>
<dbReference type="EMBL" id="JAAIUW010000001">
    <property type="protein sequence ID" value="KAF7844529.1"/>
    <property type="molecule type" value="Genomic_DNA"/>
</dbReference>
<dbReference type="GO" id="GO:0009553">
    <property type="term" value="P:embryo sac development"/>
    <property type="evidence" value="ECO:0007669"/>
    <property type="project" value="TreeGrafter"/>
</dbReference>
<dbReference type="Proteomes" id="UP000634136">
    <property type="component" value="Unassembled WGS sequence"/>
</dbReference>
<gene>
    <name evidence="2" type="ORF">G2W53_001434</name>
</gene>
<dbReference type="PANTHER" id="PTHR37695">
    <property type="entry name" value="RECOMBINATION INITIATION DEFECTS 3-RELATED"/>
    <property type="match status" value="1"/>
</dbReference>
<feature type="region of interest" description="Disordered" evidence="1">
    <location>
        <begin position="374"/>
        <end position="408"/>
    </location>
</feature>
<proteinExistence type="predicted"/>
<feature type="compositionally biased region" description="Basic residues" evidence="1">
    <location>
        <begin position="375"/>
        <end position="384"/>
    </location>
</feature>
<dbReference type="GO" id="GO:0005634">
    <property type="term" value="C:nucleus"/>
    <property type="evidence" value="ECO:0007669"/>
    <property type="project" value="TreeGrafter"/>
</dbReference>
<dbReference type="OrthoDB" id="1920658at2759"/>
<dbReference type="PANTHER" id="PTHR37695:SF1">
    <property type="entry name" value="RECOMBINATION INITIATION DEFECTS 3-RELATED"/>
    <property type="match status" value="1"/>
</dbReference>
<sequence length="438" mass="49554">MKINKACDLSSISVLPPQTRRSNTVPSGLHASQLRSQPSGPSQQSISHGLSSQPALLSQFSQNSLDEAVTNDLRFGSQERENSVKRLSCLPSLTYAREESQPPNSRSSANLVRKWNSIDHKSQLSEGIEHRIGIMETSLNKFAMILDSIQSDVMQVNKGTKEVTLEMDYMKQKLIAQDNTLQLVTRGQEETKTRIDGSLKSLSDQVSKVTSQEMLQETFSVVSTLPQLIKESLQNLQKELHNNFTKEMQARNFLQSKKPQPKGCSSVYHINKGTFLDFSEVKISVHAPKAPEVETGSWKSIKKVAFSDRLCKEEHKQKGPYTEKHIRGGRDSRIIIESDEETDESFSCLLGKSADLYGHSTIEAKEESERILREARRRKRKHSRAGLISDLEKGNDEPTQERKLRTRIQPSKFKDYVVILPKRKPRLHTEQSIKLTAT</sequence>
<accession>A0A835CJF4</accession>
<evidence type="ECO:0000313" key="3">
    <source>
        <dbReference type="Proteomes" id="UP000634136"/>
    </source>
</evidence>
<dbReference type="GO" id="GO:0009556">
    <property type="term" value="P:microsporogenesis"/>
    <property type="evidence" value="ECO:0007669"/>
    <property type="project" value="TreeGrafter"/>
</dbReference>
<keyword evidence="3" id="KW-1185">Reference proteome</keyword>
<evidence type="ECO:0000256" key="1">
    <source>
        <dbReference type="SAM" id="MobiDB-lite"/>
    </source>
</evidence>
<feature type="compositionally biased region" description="Basic and acidic residues" evidence="1">
    <location>
        <begin position="390"/>
        <end position="403"/>
    </location>
</feature>
<dbReference type="AlphaFoldDB" id="A0A835CJF4"/>
<dbReference type="GO" id="GO:0070192">
    <property type="term" value="P:chromosome organization involved in meiotic cell cycle"/>
    <property type="evidence" value="ECO:0007669"/>
    <property type="project" value="InterPro"/>
</dbReference>
<feature type="region of interest" description="Disordered" evidence="1">
    <location>
        <begin position="17"/>
        <end position="52"/>
    </location>
</feature>
<evidence type="ECO:0000313" key="2">
    <source>
        <dbReference type="EMBL" id="KAF7844529.1"/>
    </source>
</evidence>